<evidence type="ECO:0000256" key="5">
    <source>
        <dbReference type="ARBA" id="ARBA00045658"/>
    </source>
</evidence>
<protein>
    <submittedName>
        <fullName evidence="9">GTP-binding protein</fullName>
    </submittedName>
</protein>
<evidence type="ECO:0000256" key="1">
    <source>
        <dbReference type="ARBA" id="ARBA00022741"/>
    </source>
</evidence>
<evidence type="ECO:0000259" key="7">
    <source>
        <dbReference type="Pfam" id="PF02492"/>
    </source>
</evidence>
<dbReference type="InterPro" id="IPR003495">
    <property type="entry name" value="CobW/HypB/UreG_nucleotide-bd"/>
</dbReference>
<dbReference type="EMBL" id="JAQQAL010000017">
    <property type="protein sequence ID" value="MDC7226737.1"/>
    <property type="molecule type" value="Genomic_DNA"/>
</dbReference>
<evidence type="ECO:0000256" key="6">
    <source>
        <dbReference type="ARBA" id="ARBA00049117"/>
    </source>
</evidence>
<feature type="domain" description="CobW C-terminal" evidence="8">
    <location>
        <begin position="236"/>
        <end position="288"/>
    </location>
</feature>
<gene>
    <name evidence="9" type="ORF">PQJ61_08225</name>
</gene>
<evidence type="ECO:0000256" key="3">
    <source>
        <dbReference type="ARBA" id="ARBA00023186"/>
    </source>
</evidence>
<comment type="catalytic activity">
    <reaction evidence="6">
        <text>GTP + H2O = GDP + phosphate + H(+)</text>
        <dbReference type="Rhea" id="RHEA:19669"/>
        <dbReference type="ChEBI" id="CHEBI:15377"/>
        <dbReference type="ChEBI" id="CHEBI:15378"/>
        <dbReference type="ChEBI" id="CHEBI:37565"/>
        <dbReference type="ChEBI" id="CHEBI:43474"/>
        <dbReference type="ChEBI" id="CHEBI:58189"/>
    </reaction>
    <physiologicalReaction direction="left-to-right" evidence="6">
        <dbReference type="Rhea" id="RHEA:19670"/>
    </physiologicalReaction>
</comment>
<evidence type="ECO:0000313" key="10">
    <source>
        <dbReference type="Proteomes" id="UP001221217"/>
    </source>
</evidence>
<proteinExistence type="inferred from homology"/>
<evidence type="ECO:0000313" key="9">
    <source>
        <dbReference type="EMBL" id="MDC7226737.1"/>
    </source>
</evidence>
<evidence type="ECO:0000259" key="8">
    <source>
        <dbReference type="Pfam" id="PF07683"/>
    </source>
</evidence>
<dbReference type="InterPro" id="IPR051316">
    <property type="entry name" value="Zinc-reg_GTPase_activator"/>
</dbReference>
<dbReference type="AlphaFoldDB" id="A0AAJ1IF05"/>
<keyword evidence="3" id="KW-0143">Chaperone</keyword>
<keyword evidence="1" id="KW-0547">Nucleotide-binding</keyword>
<dbReference type="InterPro" id="IPR036627">
    <property type="entry name" value="CobW-likC_sf"/>
</dbReference>
<dbReference type="Proteomes" id="UP001221217">
    <property type="component" value="Unassembled WGS sequence"/>
</dbReference>
<evidence type="ECO:0000256" key="2">
    <source>
        <dbReference type="ARBA" id="ARBA00022801"/>
    </source>
</evidence>
<evidence type="ECO:0000256" key="4">
    <source>
        <dbReference type="ARBA" id="ARBA00034320"/>
    </source>
</evidence>
<dbReference type="PANTHER" id="PTHR13748:SF62">
    <property type="entry name" value="COBW DOMAIN-CONTAINING PROTEIN"/>
    <property type="match status" value="1"/>
</dbReference>
<dbReference type="GO" id="GO:0005737">
    <property type="term" value="C:cytoplasm"/>
    <property type="evidence" value="ECO:0007669"/>
    <property type="project" value="TreeGrafter"/>
</dbReference>
<feature type="domain" description="CobW/HypB/UreG nucleotide-binding" evidence="7">
    <location>
        <begin position="5"/>
        <end position="172"/>
    </location>
</feature>
<name>A0AAJ1IF05_9SPIO</name>
<dbReference type="InterPro" id="IPR011629">
    <property type="entry name" value="CobW-like_C"/>
</dbReference>
<comment type="function">
    <text evidence="5">Zinc chaperone that directly transfers zinc cofactor to target proteins, thereby activating them. Zinc is transferred from the CXCC motif in the GTPase domain to the zinc binding site in target proteins in a process requiring GTP hydrolysis.</text>
</comment>
<dbReference type="PANTHER" id="PTHR13748">
    <property type="entry name" value="COBW-RELATED"/>
    <property type="match status" value="1"/>
</dbReference>
<dbReference type="InterPro" id="IPR027417">
    <property type="entry name" value="P-loop_NTPase"/>
</dbReference>
<dbReference type="Gene3D" id="3.30.1220.10">
    <property type="entry name" value="CobW-like, C-terminal domain"/>
    <property type="match status" value="1"/>
</dbReference>
<dbReference type="GO" id="GO:0016787">
    <property type="term" value="F:hydrolase activity"/>
    <property type="evidence" value="ECO:0007669"/>
    <property type="project" value="UniProtKB-KW"/>
</dbReference>
<keyword evidence="2" id="KW-0378">Hydrolase</keyword>
<comment type="similarity">
    <text evidence="4">Belongs to the SIMIBI class G3E GTPase family. ZNG1 subfamily.</text>
</comment>
<accession>A0AAJ1IF05</accession>
<dbReference type="GO" id="GO:0000166">
    <property type="term" value="F:nucleotide binding"/>
    <property type="evidence" value="ECO:0007669"/>
    <property type="project" value="UniProtKB-KW"/>
</dbReference>
<dbReference type="Pfam" id="PF07683">
    <property type="entry name" value="CobW_C"/>
    <property type="match status" value="1"/>
</dbReference>
<sequence length="297" mass="32069">MMNCIIIGGFLGSGKTTFINYLLKYSGDVIPDMKTAVLINEFGEVPVDGAMIDEGNYSMREITGGCICCTLKGMLDDAVAEICEKEKPDLLLVEATGLAVPSEIAASIGTAGGCAVMTLLCVDSDQYGKLAGRLVIYDRQLADADMVLLTKSDIRSSASLADVEAELQDGNKLRSCFRSNEAAVEAVSFDAAKQTVHKDVHEHHHGQDQAKQDICQVTRMIPGISVIADLEKSLYRLFVDAGTDLYRVKGIVRTADGWQAVQYSDGAISVKTVDEPSIRDSFIVFIGKCGVVERLEL</sequence>
<dbReference type="Gene3D" id="3.40.50.300">
    <property type="entry name" value="P-loop containing nucleotide triphosphate hydrolases"/>
    <property type="match status" value="1"/>
</dbReference>
<comment type="caution">
    <text evidence="9">The sequence shown here is derived from an EMBL/GenBank/DDBJ whole genome shotgun (WGS) entry which is preliminary data.</text>
</comment>
<dbReference type="Pfam" id="PF02492">
    <property type="entry name" value="cobW"/>
    <property type="match status" value="1"/>
</dbReference>
<organism evidence="9 10">
    <name type="scientific">Candidatus Thalassospirochaeta sargassi</name>
    <dbReference type="NCBI Taxonomy" id="3119039"/>
    <lineage>
        <taxon>Bacteria</taxon>
        <taxon>Pseudomonadati</taxon>
        <taxon>Spirochaetota</taxon>
        <taxon>Spirochaetia</taxon>
        <taxon>Spirochaetales</taxon>
        <taxon>Spirochaetaceae</taxon>
        <taxon>Candidatus Thalassospirochaeta</taxon>
    </lineage>
</organism>
<reference evidence="9 10" key="1">
    <citation type="submission" date="2022-12" db="EMBL/GenBank/DDBJ databases">
        <title>Metagenome assembled genome from gulf of manar.</title>
        <authorList>
            <person name="Kohli P."/>
            <person name="Pk S."/>
            <person name="Venkata Ramana C."/>
            <person name="Sasikala C."/>
        </authorList>
    </citation>
    <scope>NUCLEOTIDE SEQUENCE [LARGE SCALE GENOMIC DNA]</scope>
    <source>
        <strain evidence="9">JB008</strain>
    </source>
</reference>
<dbReference type="SUPFAM" id="SSF52540">
    <property type="entry name" value="P-loop containing nucleoside triphosphate hydrolases"/>
    <property type="match status" value="1"/>
</dbReference>